<proteinExistence type="predicted"/>
<protein>
    <submittedName>
        <fullName evidence="1">Uncharacterized protein</fullName>
    </submittedName>
</protein>
<dbReference type="Proteomes" id="UP001177021">
    <property type="component" value="Unassembled WGS sequence"/>
</dbReference>
<organism evidence="1 2">
    <name type="scientific">Trifolium pratense</name>
    <name type="common">Red clover</name>
    <dbReference type="NCBI Taxonomy" id="57577"/>
    <lineage>
        <taxon>Eukaryota</taxon>
        <taxon>Viridiplantae</taxon>
        <taxon>Streptophyta</taxon>
        <taxon>Embryophyta</taxon>
        <taxon>Tracheophyta</taxon>
        <taxon>Spermatophyta</taxon>
        <taxon>Magnoliopsida</taxon>
        <taxon>eudicotyledons</taxon>
        <taxon>Gunneridae</taxon>
        <taxon>Pentapetalae</taxon>
        <taxon>rosids</taxon>
        <taxon>fabids</taxon>
        <taxon>Fabales</taxon>
        <taxon>Fabaceae</taxon>
        <taxon>Papilionoideae</taxon>
        <taxon>50 kb inversion clade</taxon>
        <taxon>NPAAA clade</taxon>
        <taxon>Hologalegina</taxon>
        <taxon>IRL clade</taxon>
        <taxon>Trifolieae</taxon>
        <taxon>Trifolium</taxon>
    </lineage>
</organism>
<accession>A0ACB0JM90</accession>
<dbReference type="EMBL" id="CASHSV030000109">
    <property type="protein sequence ID" value="CAJ2645866.1"/>
    <property type="molecule type" value="Genomic_DNA"/>
</dbReference>
<sequence length="165" mass="18827">MLKYNITYQNAEEQKHRLEVFEENLKYINEANSDPTKTYQLGVNHLADMSAEDMRRLRSYKRISTKKATTFYDNNVTIDIPHSVDWRVRGAVTKVKDQGQCGSCWAFSAIGAIEGAHKIKTGRLVSLSEQELVDCDTVDQGCLGGYMERAFDYVIERGGITHKRQ</sequence>
<comment type="caution">
    <text evidence="1">The sequence shown here is derived from an EMBL/GenBank/DDBJ whole genome shotgun (WGS) entry which is preliminary data.</text>
</comment>
<gene>
    <name evidence="1" type="ORF">MILVUS5_LOCUS14692</name>
</gene>
<keyword evidence="2" id="KW-1185">Reference proteome</keyword>
<evidence type="ECO:0000313" key="1">
    <source>
        <dbReference type="EMBL" id="CAJ2645866.1"/>
    </source>
</evidence>
<name>A0ACB0JM90_TRIPR</name>
<evidence type="ECO:0000313" key="2">
    <source>
        <dbReference type="Proteomes" id="UP001177021"/>
    </source>
</evidence>
<reference evidence="1" key="1">
    <citation type="submission" date="2023-10" db="EMBL/GenBank/DDBJ databases">
        <authorList>
            <person name="Rodriguez Cubillos JULIANA M."/>
            <person name="De Vega J."/>
        </authorList>
    </citation>
    <scope>NUCLEOTIDE SEQUENCE</scope>
</reference>